<comment type="caution">
    <text evidence="1">The sequence shown here is derived from an EMBL/GenBank/DDBJ whole genome shotgun (WGS) entry which is preliminary data.</text>
</comment>
<evidence type="ECO:0000313" key="2">
    <source>
        <dbReference type="Proteomes" id="UP000829196"/>
    </source>
</evidence>
<reference evidence="1" key="1">
    <citation type="journal article" date="2022" name="Front. Genet.">
        <title>Chromosome-Scale Assembly of the Dendrobium nobile Genome Provides Insights Into the Molecular Mechanism of the Biosynthesis of the Medicinal Active Ingredient of Dendrobium.</title>
        <authorList>
            <person name="Xu Q."/>
            <person name="Niu S.-C."/>
            <person name="Li K.-L."/>
            <person name="Zheng P.-J."/>
            <person name="Zhang X.-J."/>
            <person name="Jia Y."/>
            <person name="Liu Y."/>
            <person name="Niu Y.-X."/>
            <person name="Yu L.-H."/>
            <person name="Chen D.-F."/>
            <person name="Zhang G.-Q."/>
        </authorList>
    </citation>
    <scope>NUCLEOTIDE SEQUENCE</scope>
    <source>
        <tissue evidence="1">Leaf</tissue>
    </source>
</reference>
<name>A0A8T3C9R7_DENNO</name>
<gene>
    <name evidence="1" type="ORF">KFK09_001233</name>
</gene>
<dbReference type="EMBL" id="JAGYWB010000002">
    <property type="protein sequence ID" value="KAI0528691.1"/>
    <property type="molecule type" value="Genomic_DNA"/>
</dbReference>
<keyword evidence="2" id="KW-1185">Reference proteome</keyword>
<proteinExistence type="predicted"/>
<evidence type="ECO:0000313" key="1">
    <source>
        <dbReference type="EMBL" id="KAI0528691.1"/>
    </source>
</evidence>
<organism evidence="1 2">
    <name type="scientific">Dendrobium nobile</name>
    <name type="common">Orchid</name>
    <dbReference type="NCBI Taxonomy" id="94219"/>
    <lineage>
        <taxon>Eukaryota</taxon>
        <taxon>Viridiplantae</taxon>
        <taxon>Streptophyta</taxon>
        <taxon>Embryophyta</taxon>
        <taxon>Tracheophyta</taxon>
        <taxon>Spermatophyta</taxon>
        <taxon>Magnoliopsida</taxon>
        <taxon>Liliopsida</taxon>
        <taxon>Asparagales</taxon>
        <taxon>Orchidaceae</taxon>
        <taxon>Epidendroideae</taxon>
        <taxon>Malaxideae</taxon>
        <taxon>Dendrobiinae</taxon>
        <taxon>Dendrobium</taxon>
    </lineage>
</organism>
<sequence>MLVAKQSEEEEIVETGEALPARGCRRLATCCCKAVASCVLRSVGQQDFNRSSALGKFTTVRRGGREGFRRHGLRTREVKIDAVSDSVTGGSLLKDCCFVSYVLYALEPWVDG</sequence>
<dbReference type="AlphaFoldDB" id="A0A8T3C9R7"/>
<protein>
    <submittedName>
        <fullName evidence="1">Uncharacterized protein</fullName>
    </submittedName>
</protein>
<accession>A0A8T3C9R7</accession>
<dbReference type="Proteomes" id="UP000829196">
    <property type="component" value="Unassembled WGS sequence"/>
</dbReference>